<evidence type="ECO:0000313" key="2">
    <source>
        <dbReference type="EMBL" id="MFD1598691.1"/>
    </source>
</evidence>
<accession>A0ABD6CN45</accession>
<dbReference type="AlphaFoldDB" id="A0ABD6CN45"/>
<gene>
    <name evidence="2" type="ORF">ACFSBX_06930</name>
</gene>
<proteinExistence type="predicted"/>
<feature type="domain" description="Halobacterial output" evidence="1">
    <location>
        <begin position="33"/>
        <end position="92"/>
    </location>
</feature>
<reference evidence="2 3" key="1">
    <citation type="journal article" date="2019" name="Int. J. Syst. Evol. Microbiol.">
        <title>The Global Catalogue of Microorganisms (GCM) 10K type strain sequencing project: providing services to taxonomists for standard genome sequencing and annotation.</title>
        <authorList>
            <consortium name="The Broad Institute Genomics Platform"/>
            <consortium name="The Broad Institute Genome Sequencing Center for Infectious Disease"/>
            <person name="Wu L."/>
            <person name="Ma J."/>
        </authorList>
    </citation>
    <scope>NUCLEOTIDE SEQUENCE [LARGE SCALE GENOMIC DNA]</scope>
    <source>
        <strain evidence="2 3">CGMCC 1.12121</strain>
    </source>
</reference>
<evidence type="ECO:0000259" key="1">
    <source>
        <dbReference type="Pfam" id="PF18545"/>
    </source>
</evidence>
<dbReference type="EMBL" id="JBHUDK010000005">
    <property type="protein sequence ID" value="MFD1598691.1"/>
    <property type="molecule type" value="Genomic_DNA"/>
</dbReference>
<dbReference type="RefSeq" id="WP_256419910.1">
    <property type="nucleotide sequence ID" value="NZ_JANHDI010000001.1"/>
</dbReference>
<dbReference type="Pfam" id="PF18545">
    <property type="entry name" value="HalOD1"/>
    <property type="match status" value="1"/>
</dbReference>
<dbReference type="Proteomes" id="UP001597085">
    <property type="component" value="Unassembled WGS sequence"/>
</dbReference>
<evidence type="ECO:0000313" key="3">
    <source>
        <dbReference type="Proteomes" id="UP001597085"/>
    </source>
</evidence>
<dbReference type="InterPro" id="IPR040624">
    <property type="entry name" value="HalOD1"/>
</dbReference>
<protein>
    <submittedName>
        <fullName evidence="2">HalOD1 output domain-containing protein</fullName>
    </submittedName>
</protein>
<comment type="caution">
    <text evidence="2">The sequence shown here is derived from an EMBL/GenBank/DDBJ whole genome shotgun (WGS) entry which is preliminary data.</text>
</comment>
<name>A0ABD6CN45_9EURY</name>
<organism evidence="2 3">
    <name type="scientific">Halobellus rarus</name>
    <dbReference type="NCBI Taxonomy" id="1126237"/>
    <lineage>
        <taxon>Archaea</taxon>
        <taxon>Methanobacteriati</taxon>
        <taxon>Methanobacteriota</taxon>
        <taxon>Stenosarchaea group</taxon>
        <taxon>Halobacteria</taxon>
        <taxon>Halobacteriales</taxon>
        <taxon>Haloferacaceae</taxon>
        <taxon>Halobellus</taxon>
    </lineage>
</organism>
<sequence length="99" mass="10467">MNHRSTDANRNGTSDWDVVAHHDFGGATELDATIVAALEAEGCCDDSPLYAAVDTEPAERFLRSVDGDDASIVFSVSEWTVRVSADGTVEVRDAAALPG</sequence>
<keyword evidence="3" id="KW-1185">Reference proteome</keyword>